<sequence>MRAKQTERVVINLKNWDGEISNLQKQFTDYPVENLKELIIIDKNNIVSHIEL</sequence>
<dbReference type="InterPro" id="IPR040559">
    <property type="entry name" value="CdiA_C"/>
</dbReference>
<keyword evidence="3" id="KW-1185">Reference proteome</keyword>
<dbReference type="EMBL" id="JACRYL010000014">
    <property type="protein sequence ID" value="MBC6111946.1"/>
    <property type="molecule type" value="Genomic_DNA"/>
</dbReference>
<protein>
    <recommendedName>
        <fullName evidence="1">tRNA nuclease CdiA C-terminal domain-containing protein</fullName>
    </recommendedName>
</protein>
<comment type="caution">
    <text evidence="2">The sequence shown here is derived from an EMBL/GenBank/DDBJ whole genome shotgun (WGS) entry which is preliminary data.</text>
</comment>
<gene>
    <name evidence="2" type="ORF">H7U22_16105</name>
</gene>
<dbReference type="Pfam" id="PF18451">
    <property type="entry name" value="CdiA_C"/>
    <property type="match status" value="1"/>
</dbReference>
<dbReference type="Gene3D" id="3.40.1350.120">
    <property type="match status" value="1"/>
</dbReference>
<evidence type="ECO:0000313" key="3">
    <source>
        <dbReference type="Proteomes" id="UP000652755"/>
    </source>
</evidence>
<evidence type="ECO:0000313" key="2">
    <source>
        <dbReference type="EMBL" id="MBC6111946.1"/>
    </source>
</evidence>
<accession>A0ABR7KV90</accession>
<evidence type="ECO:0000259" key="1">
    <source>
        <dbReference type="Pfam" id="PF18451"/>
    </source>
</evidence>
<dbReference type="RefSeq" id="WP_187072377.1">
    <property type="nucleotide sequence ID" value="NZ_JACRYL010000014.1"/>
</dbReference>
<reference evidence="2 3" key="1">
    <citation type="submission" date="2020-08" db="EMBL/GenBank/DDBJ databases">
        <authorList>
            <person name="Sun Q."/>
            <person name="Inoue M."/>
        </authorList>
    </citation>
    <scope>NUCLEOTIDE SEQUENCE [LARGE SCALE GENOMIC DNA]</scope>
    <source>
        <strain evidence="2 3">CCM 8938</strain>
    </source>
</reference>
<proteinExistence type="predicted"/>
<feature type="domain" description="tRNA nuclease CdiA C-terminal" evidence="1">
    <location>
        <begin position="3"/>
        <end position="46"/>
    </location>
</feature>
<dbReference type="Proteomes" id="UP000652755">
    <property type="component" value="Unassembled WGS sequence"/>
</dbReference>
<organism evidence="2 3">
    <name type="scientific">Pedobacter fastidiosus</name>
    <dbReference type="NCBI Taxonomy" id="2765361"/>
    <lineage>
        <taxon>Bacteria</taxon>
        <taxon>Pseudomonadati</taxon>
        <taxon>Bacteroidota</taxon>
        <taxon>Sphingobacteriia</taxon>
        <taxon>Sphingobacteriales</taxon>
        <taxon>Sphingobacteriaceae</taxon>
        <taxon>Pedobacter</taxon>
    </lineage>
</organism>
<name>A0ABR7KV90_9SPHI</name>